<dbReference type="WBParaSite" id="OFLC_0001150501-mRNA-1">
    <property type="protein sequence ID" value="OFLC_0001150501-mRNA-1"/>
    <property type="gene ID" value="OFLC_0001150501"/>
</dbReference>
<accession>A0A183HVJ3</accession>
<evidence type="ECO:0000313" key="2">
    <source>
        <dbReference type="EMBL" id="VDO76951.1"/>
    </source>
</evidence>
<reference evidence="4" key="1">
    <citation type="submission" date="2016-06" db="UniProtKB">
        <authorList>
            <consortium name="WormBaseParasite"/>
        </authorList>
    </citation>
    <scope>IDENTIFICATION</scope>
</reference>
<protein>
    <submittedName>
        <fullName evidence="2 4">Uncharacterized protein</fullName>
    </submittedName>
</protein>
<dbReference type="STRING" id="387005.A0A183HVJ3"/>
<feature type="region of interest" description="Disordered" evidence="1">
    <location>
        <begin position="1"/>
        <end position="40"/>
    </location>
</feature>
<dbReference type="Proteomes" id="UP000267606">
    <property type="component" value="Unassembled WGS sequence"/>
</dbReference>
<evidence type="ECO:0000313" key="4">
    <source>
        <dbReference type="WBParaSite" id="OFLC_0001150501-mRNA-1"/>
    </source>
</evidence>
<proteinExistence type="predicted"/>
<name>A0A183HVJ3_9BILA</name>
<keyword evidence="3" id="KW-1185">Reference proteome</keyword>
<evidence type="ECO:0000313" key="3">
    <source>
        <dbReference type="Proteomes" id="UP000267606"/>
    </source>
</evidence>
<evidence type="ECO:0000256" key="1">
    <source>
        <dbReference type="SAM" id="MobiDB-lite"/>
    </source>
</evidence>
<organism evidence="4">
    <name type="scientific">Onchocerca flexuosa</name>
    <dbReference type="NCBI Taxonomy" id="387005"/>
    <lineage>
        <taxon>Eukaryota</taxon>
        <taxon>Metazoa</taxon>
        <taxon>Ecdysozoa</taxon>
        <taxon>Nematoda</taxon>
        <taxon>Chromadorea</taxon>
        <taxon>Rhabditida</taxon>
        <taxon>Spirurina</taxon>
        <taxon>Spiruromorpha</taxon>
        <taxon>Filarioidea</taxon>
        <taxon>Onchocercidae</taxon>
        <taxon>Onchocerca</taxon>
    </lineage>
</organism>
<dbReference type="AlphaFoldDB" id="A0A183HVJ3"/>
<feature type="compositionally biased region" description="Polar residues" evidence="1">
    <location>
        <begin position="1"/>
        <end position="11"/>
    </location>
</feature>
<reference evidence="2 3" key="2">
    <citation type="submission" date="2018-11" db="EMBL/GenBank/DDBJ databases">
        <authorList>
            <consortium name="Pathogen Informatics"/>
        </authorList>
    </citation>
    <scope>NUCLEOTIDE SEQUENCE [LARGE SCALE GENOMIC DNA]</scope>
</reference>
<gene>
    <name evidence="2" type="ORF">OFLC_LOCUS11506</name>
</gene>
<sequence>MRRILSSQIDNEQAPALPHAHNMRRSNNDPEMQSKNSADDRNSFTIKNVCRLLVTFEFTKTVIVSFR</sequence>
<dbReference type="EMBL" id="UZAJ01016677">
    <property type="protein sequence ID" value="VDO76951.1"/>
    <property type="molecule type" value="Genomic_DNA"/>
</dbReference>